<dbReference type="Proteomes" id="UP000248349">
    <property type="component" value="Unassembled WGS sequence"/>
</dbReference>
<reference evidence="1 2" key="1">
    <citation type="submission" date="2016-12" db="EMBL/GenBank/DDBJ databases">
        <title>The genomes of Aspergillus section Nigri reveals drivers in fungal speciation.</title>
        <authorList>
            <consortium name="DOE Joint Genome Institute"/>
            <person name="Vesth T.C."/>
            <person name="Nybo J."/>
            <person name="Theobald S."/>
            <person name="Brandl J."/>
            <person name="Frisvad J.C."/>
            <person name="Nielsen K.F."/>
            <person name="Lyhne E.K."/>
            <person name="Kogle M.E."/>
            <person name="Kuo A."/>
            <person name="Riley R."/>
            <person name="Clum A."/>
            <person name="Nolan M."/>
            <person name="Lipzen A."/>
            <person name="Salamov A."/>
            <person name="Henrissat B."/>
            <person name="Wiebenga A."/>
            <person name="De Vries R.P."/>
            <person name="Grigoriev I.V."/>
            <person name="Mortensen U.H."/>
            <person name="Andersen M.R."/>
            <person name="Baker S.E."/>
        </authorList>
    </citation>
    <scope>NUCLEOTIDE SEQUENCE [LARGE SCALE GENOMIC DNA]</scope>
    <source>
        <strain evidence="1 2">JOP 1030-1</strain>
    </source>
</reference>
<proteinExistence type="predicted"/>
<dbReference type="STRING" id="1450539.A0A318Z9K0"/>
<evidence type="ECO:0000313" key="2">
    <source>
        <dbReference type="Proteomes" id="UP000248349"/>
    </source>
</evidence>
<dbReference type="EMBL" id="KZ821239">
    <property type="protein sequence ID" value="PYH44081.1"/>
    <property type="molecule type" value="Genomic_DNA"/>
</dbReference>
<dbReference type="RefSeq" id="XP_025430063.1">
    <property type="nucleotide sequence ID" value="XM_025571950.1"/>
</dbReference>
<evidence type="ECO:0000313" key="1">
    <source>
        <dbReference type="EMBL" id="PYH44081.1"/>
    </source>
</evidence>
<accession>A0A318Z9K0</accession>
<sequence>MFHRSKTRFAVITEPYLIRLETHLERHGKWRLAQRLRRKQHKWRPPAPEDWTQVHQYIESKQTVLFVIQIQTWTQQALHRCYLELTDGSPVSDEDGLVSTMQALQEALPTAGEGVWYAERECHNKALRVPDGPLQRALRTHERQAMSHLREWQRNECAAMGGCCGRGCGCCSKPRNPDASRRHYGHCFAYCVCCCDERGFDLRAQTIADDPTRVVFDLTKGPKNDYHRHLLDAYFWGLER</sequence>
<name>A0A318Z9K0_9EURO</name>
<keyword evidence="2" id="KW-1185">Reference proteome</keyword>
<dbReference type="GeneID" id="37073178"/>
<dbReference type="AlphaFoldDB" id="A0A318Z9K0"/>
<gene>
    <name evidence="1" type="ORF">BP01DRAFT_299273</name>
</gene>
<protein>
    <submittedName>
        <fullName evidence="1">Uncharacterized protein</fullName>
    </submittedName>
</protein>
<dbReference type="OrthoDB" id="4496774at2759"/>
<organism evidence="1 2">
    <name type="scientific">Aspergillus saccharolyticus JOP 1030-1</name>
    <dbReference type="NCBI Taxonomy" id="1450539"/>
    <lineage>
        <taxon>Eukaryota</taxon>
        <taxon>Fungi</taxon>
        <taxon>Dikarya</taxon>
        <taxon>Ascomycota</taxon>
        <taxon>Pezizomycotina</taxon>
        <taxon>Eurotiomycetes</taxon>
        <taxon>Eurotiomycetidae</taxon>
        <taxon>Eurotiales</taxon>
        <taxon>Aspergillaceae</taxon>
        <taxon>Aspergillus</taxon>
        <taxon>Aspergillus subgen. Circumdati</taxon>
    </lineage>
</organism>